<dbReference type="STRING" id="490629.SAMN05216266_108194"/>
<organism evidence="2 3">
    <name type="scientific">Amycolatopsis marina</name>
    <dbReference type="NCBI Taxonomy" id="490629"/>
    <lineage>
        <taxon>Bacteria</taxon>
        <taxon>Bacillati</taxon>
        <taxon>Actinomycetota</taxon>
        <taxon>Actinomycetes</taxon>
        <taxon>Pseudonocardiales</taxon>
        <taxon>Pseudonocardiaceae</taxon>
        <taxon>Amycolatopsis</taxon>
    </lineage>
</organism>
<dbReference type="Pfam" id="PF13560">
    <property type="entry name" value="HTH_31"/>
    <property type="match status" value="1"/>
</dbReference>
<dbReference type="PROSITE" id="PS50943">
    <property type="entry name" value="HTH_CROC1"/>
    <property type="match status" value="1"/>
</dbReference>
<dbReference type="SUPFAM" id="SSF47413">
    <property type="entry name" value="lambda repressor-like DNA-binding domains"/>
    <property type="match status" value="1"/>
</dbReference>
<keyword evidence="3" id="KW-1185">Reference proteome</keyword>
<name>A0A1I1A9C2_9PSEU</name>
<dbReference type="EMBL" id="FOKG01000008">
    <property type="protein sequence ID" value="SFB33070.1"/>
    <property type="molecule type" value="Genomic_DNA"/>
</dbReference>
<dbReference type="CDD" id="cd00093">
    <property type="entry name" value="HTH_XRE"/>
    <property type="match status" value="1"/>
</dbReference>
<sequence>MPTRHGTARIRSIATELRDLRDKAGLSTREAAKRVGMSASTLNRLENGGKAVEPEDVSALLVVYAVTGVERERLLQLSREANLPGWWETGDRPLPKHLPALISFESEATAIVHVSMLRIPGLLQTADYIREVMSANQVAAPEVEARVAARLGRQSVLTKPRPPQYLVILDEAVLRRPVGGGQLMAEQLRHVVNSARRPNIEVRVIPFARGEHAGVDGTFVVMDFAKARSIVYLEHKRSSLFVDDPDEVRVFHQTTDTLLTTALGSGESLEFLASVADEYSEG</sequence>
<evidence type="ECO:0000313" key="3">
    <source>
        <dbReference type="Proteomes" id="UP000243799"/>
    </source>
</evidence>
<protein>
    <submittedName>
        <fullName evidence="2">Transcriptional regulator, contains XRE-family HTH domain</fullName>
    </submittedName>
</protein>
<dbReference type="AlphaFoldDB" id="A0A1I1A9C2"/>
<feature type="domain" description="HTH cro/C1-type" evidence="1">
    <location>
        <begin position="17"/>
        <end position="71"/>
    </location>
</feature>
<dbReference type="Gene3D" id="1.10.260.40">
    <property type="entry name" value="lambda repressor-like DNA-binding domains"/>
    <property type="match status" value="1"/>
</dbReference>
<dbReference type="InterPro" id="IPR001387">
    <property type="entry name" value="Cro/C1-type_HTH"/>
</dbReference>
<proteinExistence type="predicted"/>
<dbReference type="InterPro" id="IPR010982">
    <property type="entry name" value="Lambda_DNA-bd_dom_sf"/>
</dbReference>
<dbReference type="RefSeq" id="WP_177242631.1">
    <property type="nucleotide sequence ID" value="NZ_FOKG01000008.1"/>
</dbReference>
<dbReference type="Proteomes" id="UP000243799">
    <property type="component" value="Unassembled WGS sequence"/>
</dbReference>
<dbReference type="SMART" id="SM00530">
    <property type="entry name" value="HTH_XRE"/>
    <property type="match status" value="1"/>
</dbReference>
<reference evidence="3" key="1">
    <citation type="submission" date="2016-10" db="EMBL/GenBank/DDBJ databases">
        <authorList>
            <person name="Varghese N."/>
            <person name="Submissions S."/>
        </authorList>
    </citation>
    <scope>NUCLEOTIDE SEQUENCE [LARGE SCALE GENOMIC DNA]</scope>
    <source>
        <strain evidence="3">CGMCC 4.3568</strain>
    </source>
</reference>
<gene>
    <name evidence="2" type="ORF">SAMN05216266_108194</name>
</gene>
<evidence type="ECO:0000259" key="1">
    <source>
        <dbReference type="PROSITE" id="PS50943"/>
    </source>
</evidence>
<accession>A0A1I1A9C2</accession>
<dbReference type="InterPro" id="IPR043917">
    <property type="entry name" value="DUF5753"/>
</dbReference>
<dbReference type="GO" id="GO:0003677">
    <property type="term" value="F:DNA binding"/>
    <property type="evidence" value="ECO:0007669"/>
    <property type="project" value="InterPro"/>
</dbReference>
<evidence type="ECO:0000313" key="2">
    <source>
        <dbReference type="EMBL" id="SFB33070.1"/>
    </source>
</evidence>
<dbReference type="Pfam" id="PF19054">
    <property type="entry name" value="DUF5753"/>
    <property type="match status" value="1"/>
</dbReference>